<evidence type="ECO:0000256" key="1">
    <source>
        <dbReference type="ARBA" id="ARBA00023015"/>
    </source>
</evidence>
<name>A0A1I5BMM8_9FIRM</name>
<dbReference type="SUPFAM" id="SSF48008">
    <property type="entry name" value="GntR ligand-binding domain-like"/>
    <property type="match status" value="1"/>
</dbReference>
<dbReference type="InterPro" id="IPR008920">
    <property type="entry name" value="TF_FadR/GntR_C"/>
</dbReference>
<dbReference type="PANTHER" id="PTHR43537">
    <property type="entry name" value="TRANSCRIPTIONAL REGULATOR, GNTR FAMILY"/>
    <property type="match status" value="1"/>
</dbReference>
<dbReference type="SMART" id="SM00895">
    <property type="entry name" value="FCD"/>
    <property type="match status" value="1"/>
</dbReference>
<dbReference type="Gene3D" id="1.10.10.10">
    <property type="entry name" value="Winged helix-like DNA-binding domain superfamily/Winged helix DNA-binding domain"/>
    <property type="match status" value="1"/>
</dbReference>
<dbReference type="Pfam" id="PF07729">
    <property type="entry name" value="FCD"/>
    <property type="match status" value="1"/>
</dbReference>
<dbReference type="Gene3D" id="1.20.120.530">
    <property type="entry name" value="GntR ligand-binding domain-like"/>
    <property type="match status" value="1"/>
</dbReference>
<evidence type="ECO:0000313" key="6">
    <source>
        <dbReference type="Proteomes" id="UP000198806"/>
    </source>
</evidence>
<dbReference type="SMART" id="SM00345">
    <property type="entry name" value="HTH_GNTR"/>
    <property type="match status" value="1"/>
</dbReference>
<dbReference type="PANTHER" id="PTHR43537:SF43">
    <property type="entry name" value="GNTR-FAMILY TRANSCRIPTIONAL REGULATOR"/>
    <property type="match status" value="1"/>
</dbReference>
<keyword evidence="6" id="KW-1185">Reference proteome</keyword>
<evidence type="ECO:0000256" key="3">
    <source>
        <dbReference type="ARBA" id="ARBA00023163"/>
    </source>
</evidence>
<proteinExistence type="predicted"/>
<keyword evidence="2" id="KW-0238">DNA-binding</keyword>
<protein>
    <submittedName>
        <fullName evidence="5">Transcriptional regulator, GntR family</fullName>
    </submittedName>
</protein>
<dbReference type="GO" id="GO:0003677">
    <property type="term" value="F:DNA binding"/>
    <property type="evidence" value="ECO:0007669"/>
    <property type="project" value="UniProtKB-KW"/>
</dbReference>
<reference evidence="5 6" key="1">
    <citation type="submission" date="2016-10" db="EMBL/GenBank/DDBJ databases">
        <authorList>
            <person name="de Groot N.N."/>
        </authorList>
    </citation>
    <scope>NUCLEOTIDE SEQUENCE [LARGE SCALE GENOMIC DNA]</scope>
    <source>
        <strain evidence="5 6">DSM 1283</strain>
    </source>
</reference>
<dbReference type="PRINTS" id="PR00035">
    <property type="entry name" value="HTHGNTR"/>
</dbReference>
<dbReference type="InterPro" id="IPR000524">
    <property type="entry name" value="Tscrpt_reg_HTH_GntR"/>
</dbReference>
<keyword evidence="1" id="KW-0805">Transcription regulation</keyword>
<accession>A0A1I5BMM8</accession>
<dbReference type="InterPro" id="IPR036390">
    <property type="entry name" value="WH_DNA-bd_sf"/>
</dbReference>
<dbReference type="OrthoDB" id="1972820at2"/>
<evidence type="ECO:0000256" key="2">
    <source>
        <dbReference type="ARBA" id="ARBA00023125"/>
    </source>
</evidence>
<dbReference type="PROSITE" id="PS50949">
    <property type="entry name" value="HTH_GNTR"/>
    <property type="match status" value="1"/>
</dbReference>
<evidence type="ECO:0000313" key="5">
    <source>
        <dbReference type="EMBL" id="SFN75876.1"/>
    </source>
</evidence>
<feature type="domain" description="HTH gntR-type" evidence="4">
    <location>
        <begin position="8"/>
        <end position="76"/>
    </location>
</feature>
<sequence length="232" mass="26467">MEEKELQKKSYTKVVDYIKHQIMAGQLKTGDKLPAERELSETLGVSRNSVREAVRTLDIMGVISSQHGAGNYVQGNFENNLVESMSMMFLLNQINYEQISQLRLGLEMQALMLAIDHITEPELKQMEQIISQLENVTEENNVILDKKLHYSIAVASKNVLILNILQALSTIVDQFILDLRREILSSEDSRDGLYEAHKGMVKSLLTKDKELGRKSIYKHFALIDDKLKKFGK</sequence>
<dbReference type="InterPro" id="IPR036388">
    <property type="entry name" value="WH-like_DNA-bd_sf"/>
</dbReference>
<dbReference type="AlphaFoldDB" id="A0A1I5BMM8"/>
<dbReference type="RefSeq" id="WP_091683505.1">
    <property type="nucleotide sequence ID" value="NZ_BAABFM010000003.1"/>
</dbReference>
<dbReference type="Pfam" id="PF00392">
    <property type="entry name" value="GntR"/>
    <property type="match status" value="1"/>
</dbReference>
<gene>
    <name evidence="5" type="ORF">SAMN04489757_10198</name>
</gene>
<dbReference type="CDD" id="cd07377">
    <property type="entry name" value="WHTH_GntR"/>
    <property type="match status" value="1"/>
</dbReference>
<dbReference type="EMBL" id="FOWD01000001">
    <property type="protein sequence ID" value="SFN75876.1"/>
    <property type="molecule type" value="Genomic_DNA"/>
</dbReference>
<dbReference type="GO" id="GO:0003700">
    <property type="term" value="F:DNA-binding transcription factor activity"/>
    <property type="evidence" value="ECO:0007669"/>
    <property type="project" value="InterPro"/>
</dbReference>
<dbReference type="STRING" id="1527.SAMN04489757_10198"/>
<keyword evidence="3" id="KW-0804">Transcription</keyword>
<organism evidence="5 6">
    <name type="scientific">Anaerocolumna aminovalerica</name>
    <dbReference type="NCBI Taxonomy" id="1527"/>
    <lineage>
        <taxon>Bacteria</taxon>
        <taxon>Bacillati</taxon>
        <taxon>Bacillota</taxon>
        <taxon>Clostridia</taxon>
        <taxon>Lachnospirales</taxon>
        <taxon>Lachnospiraceae</taxon>
        <taxon>Anaerocolumna</taxon>
    </lineage>
</organism>
<evidence type="ECO:0000259" key="4">
    <source>
        <dbReference type="PROSITE" id="PS50949"/>
    </source>
</evidence>
<dbReference type="Proteomes" id="UP000198806">
    <property type="component" value="Unassembled WGS sequence"/>
</dbReference>
<dbReference type="InterPro" id="IPR011711">
    <property type="entry name" value="GntR_C"/>
</dbReference>
<dbReference type="SUPFAM" id="SSF46785">
    <property type="entry name" value="Winged helix' DNA-binding domain"/>
    <property type="match status" value="1"/>
</dbReference>